<organism evidence="2 3">
    <name type="scientific">Sulfurisphaera ohwakuensis</name>
    <dbReference type="NCBI Taxonomy" id="69656"/>
    <lineage>
        <taxon>Archaea</taxon>
        <taxon>Thermoproteota</taxon>
        <taxon>Thermoprotei</taxon>
        <taxon>Sulfolobales</taxon>
        <taxon>Sulfolobaceae</taxon>
        <taxon>Sulfurisphaera</taxon>
    </lineage>
</organism>
<dbReference type="Proteomes" id="UP000427373">
    <property type="component" value="Chromosome"/>
</dbReference>
<gene>
    <name evidence="2" type="ORF">D1869_01135</name>
    <name evidence="1" type="ORF">HNQ62_000885</name>
</gene>
<evidence type="ECO:0000313" key="3">
    <source>
        <dbReference type="Proteomes" id="UP000427373"/>
    </source>
</evidence>
<evidence type="ECO:0000313" key="4">
    <source>
        <dbReference type="Proteomes" id="UP000582213"/>
    </source>
</evidence>
<evidence type="ECO:0000313" key="2">
    <source>
        <dbReference type="EMBL" id="QGR15943.1"/>
    </source>
</evidence>
<name>A0A650CDK9_SULOH</name>
<dbReference type="EMBL" id="CP045484">
    <property type="protein sequence ID" value="QGR15943.1"/>
    <property type="molecule type" value="Genomic_DNA"/>
</dbReference>
<evidence type="ECO:0000313" key="1">
    <source>
        <dbReference type="EMBL" id="MBB5253143.1"/>
    </source>
</evidence>
<accession>A0A650CDK9</accession>
<sequence>MPGRQYHKRIAKKLLAKYDERVDELIDLYRGRNHRKKWGHNVEDLMLIAFLLSEGNDEKFREVMIQGFLHIMVDKLHSRLRDLLKNKGFESELADLVAVKLIEKGIQRGRKISPFRAE</sequence>
<reference evidence="2 3" key="1">
    <citation type="submission" date="2019-10" db="EMBL/GenBank/DDBJ databases">
        <title>Genome Sequences from Six Type Strain Members of the Archaeal Family Sulfolobaceae: Acidianus ambivalens, Acidianus infernus, Metallosphaera prunae, Stygiolobus azoricus, Sulfolobus metallicus, and Sulfurisphaera ohwakuensis.</title>
        <authorList>
            <person name="Counts J.A."/>
            <person name="Kelly R.M."/>
        </authorList>
    </citation>
    <scope>NUCLEOTIDE SEQUENCE [LARGE SCALE GENOMIC DNA]</scope>
    <source>
        <strain evidence="2 3">TA-1</strain>
    </source>
</reference>
<dbReference type="KEGG" id="soh:D1869_01135"/>
<dbReference type="GeneID" id="42799808"/>
<keyword evidence="3" id="KW-1185">Reference proteome</keyword>
<dbReference type="AlphaFoldDB" id="A0A650CDK9"/>
<dbReference type="EMBL" id="JACHFY010000003">
    <property type="protein sequence ID" value="MBB5253143.1"/>
    <property type="molecule type" value="Genomic_DNA"/>
</dbReference>
<protein>
    <submittedName>
        <fullName evidence="2">Uncharacterized protein</fullName>
    </submittedName>
</protein>
<dbReference type="Proteomes" id="UP000582213">
    <property type="component" value="Unassembled WGS sequence"/>
</dbReference>
<dbReference type="RefSeq" id="WP_156013569.1">
    <property type="nucleotide sequence ID" value="NZ_CP045484.1"/>
</dbReference>
<proteinExistence type="predicted"/>
<reference evidence="1 4" key="2">
    <citation type="submission" date="2020-08" db="EMBL/GenBank/DDBJ databases">
        <title>Genomic Encyclopedia of Type Strains, Phase IV (KMG-IV): sequencing the most valuable type-strain genomes for metagenomic binning, comparative biology and taxonomic classification.</title>
        <authorList>
            <person name="Goeker M."/>
        </authorList>
    </citation>
    <scope>NUCLEOTIDE SEQUENCE [LARGE SCALE GENOMIC DNA]</scope>
    <source>
        <strain evidence="1 4">DSM 12421</strain>
    </source>
</reference>